<dbReference type="VEuPathDB" id="FungiDB:MELLADRAFT_64427"/>
<dbReference type="STRING" id="747676.F4RRE3"/>
<sequence length="248" mass="27045">MDLLEKDVQDTLLVKPFNVGAHLRLSTPFIPQSNIRSCLFAISNQFGWAIIAIQSFENDQSGPAFILTRVEKLSQSLKNAEPHVNTWITSQDAHVTIPISTFCDPNSVFLTHLAFAASDRLIVAATSDGTLSIFSLQNLISKTNITPLRKLTAHSNIPVQALIPNPAPGGSFSGLIAVVYADSTIRVLDLYDVQKVHWEAQSITAAEWSPMGKRLIVGYKDGKLEYFTHDGQSKGVIEAPAQAEGMEG</sequence>
<comment type="subcellular location">
    <subcellularLocation>
        <location evidence="1">Nucleus</location>
    </subcellularLocation>
</comment>
<dbReference type="Proteomes" id="UP000001072">
    <property type="component" value="Unassembled WGS sequence"/>
</dbReference>
<dbReference type="InParanoid" id="F4RRE3"/>
<evidence type="ECO:0000259" key="4">
    <source>
        <dbReference type="Pfam" id="PF16755"/>
    </source>
</evidence>
<dbReference type="KEGG" id="mlr:MELLADRAFT_64427"/>
<dbReference type="AlphaFoldDB" id="F4RRE3"/>
<gene>
    <name evidence="5" type="ORF">MELLADRAFT_64427</name>
</gene>
<dbReference type="OrthoDB" id="248320at2759"/>
<keyword evidence="6" id="KW-1185">Reference proteome</keyword>
<evidence type="ECO:0000256" key="2">
    <source>
        <dbReference type="ARBA" id="ARBA00022448"/>
    </source>
</evidence>
<accession>F4RRE3</accession>
<evidence type="ECO:0000256" key="1">
    <source>
        <dbReference type="ARBA" id="ARBA00004123"/>
    </source>
</evidence>
<name>F4RRE3_MELLP</name>
<dbReference type="GO" id="GO:0005634">
    <property type="term" value="C:nucleus"/>
    <property type="evidence" value="ECO:0007669"/>
    <property type="project" value="UniProtKB-SubCell"/>
</dbReference>
<organism evidence="6">
    <name type="scientific">Melampsora larici-populina (strain 98AG31 / pathotype 3-4-7)</name>
    <name type="common">Poplar leaf rust fungus</name>
    <dbReference type="NCBI Taxonomy" id="747676"/>
    <lineage>
        <taxon>Eukaryota</taxon>
        <taxon>Fungi</taxon>
        <taxon>Dikarya</taxon>
        <taxon>Basidiomycota</taxon>
        <taxon>Pucciniomycotina</taxon>
        <taxon>Pucciniomycetes</taxon>
        <taxon>Pucciniales</taxon>
        <taxon>Melampsoraceae</taxon>
        <taxon>Melampsora</taxon>
    </lineage>
</organism>
<evidence type="ECO:0000313" key="6">
    <source>
        <dbReference type="Proteomes" id="UP000001072"/>
    </source>
</evidence>
<dbReference type="EMBL" id="GL883115">
    <property type="protein sequence ID" value="EGG05048.1"/>
    <property type="molecule type" value="Genomic_DNA"/>
</dbReference>
<protein>
    <recommendedName>
        <fullName evidence="4">Nucleoporin Nup159/Nup146 N-terminal domain-containing protein</fullName>
    </recommendedName>
</protein>
<dbReference type="InterPro" id="IPR015943">
    <property type="entry name" value="WD40/YVTN_repeat-like_dom_sf"/>
</dbReference>
<evidence type="ECO:0000256" key="3">
    <source>
        <dbReference type="ARBA" id="ARBA00023242"/>
    </source>
</evidence>
<keyword evidence="2" id="KW-0813">Transport</keyword>
<dbReference type="RefSeq" id="XP_007411801.1">
    <property type="nucleotide sequence ID" value="XM_007411739.1"/>
</dbReference>
<reference evidence="6" key="1">
    <citation type="journal article" date="2011" name="Proc. Natl. Acad. Sci. U.S.A.">
        <title>Obligate biotrophy features unraveled by the genomic analysis of rust fungi.</title>
        <authorList>
            <person name="Duplessis S."/>
            <person name="Cuomo C.A."/>
            <person name="Lin Y.-C."/>
            <person name="Aerts A."/>
            <person name="Tisserant E."/>
            <person name="Veneault-Fourrey C."/>
            <person name="Joly D.L."/>
            <person name="Hacquard S."/>
            <person name="Amselem J."/>
            <person name="Cantarel B.L."/>
            <person name="Chiu R."/>
            <person name="Coutinho P.M."/>
            <person name="Feau N."/>
            <person name="Field M."/>
            <person name="Frey P."/>
            <person name="Gelhaye E."/>
            <person name="Goldberg J."/>
            <person name="Grabherr M.G."/>
            <person name="Kodira C.D."/>
            <person name="Kohler A."/>
            <person name="Kuees U."/>
            <person name="Lindquist E.A."/>
            <person name="Lucas S.M."/>
            <person name="Mago R."/>
            <person name="Mauceli E."/>
            <person name="Morin E."/>
            <person name="Murat C."/>
            <person name="Pangilinan J.L."/>
            <person name="Park R."/>
            <person name="Pearson M."/>
            <person name="Quesneville H."/>
            <person name="Rouhier N."/>
            <person name="Sakthikumar S."/>
            <person name="Salamov A.A."/>
            <person name="Schmutz J."/>
            <person name="Selles B."/>
            <person name="Shapiro H."/>
            <person name="Tanguay P."/>
            <person name="Tuskan G.A."/>
            <person name="Henrissat B."/>
            <person name="Van de Peer Y."/>
            <person name="Rouze P."/>
            <person name="Ellis J.G."/>
            <person name="Dodds P.N."/>
            <person name="Schein J.E."/>
            <person name="Zhong S."/>
            <person name="Hamelin R.C."/>
            <person name="Grigoriev I.V."/>
            <person name="Szabo L.J."/>
            <person name="Martin F."/>
        </authorList>
    </citation>
    <scope>NUCLEOTIDE SEQUENCE [LARGE SCALE GENOMIC DNA]</scope>
    <source>
        <strain evidence="6">98AG31 / pathotype 3-4-7</strain>
    </source>
</reference>
<feature type="domain" description="Nucleoporin Nup159/Nup146 N-terminal" evidence="4">
    <location>
        <begin position="110"/>
        <end position="244"/>
    </location>
</feature>
<keyword evidence="3" id="KW-0539">Nucleus</keyword>
<dbReference type="Pfam" id="PF16755">
    <property type="entry name" value="Beta-prop_NUP159_NUP214"/>
    <property type="match status" value="1"/>
</dbReference>
<evidence type="ECO:0000313" key="5">
    <source>
        <dbReference type="EMBL" id="EGG05048.1"/>
    </source>
</evidence>
<dbReference type="HOGENOM" id="CLU_1120370_0_0_1"/>
<dbReference type="Gene3D" id="2.130.10.10">
    <property type="entry name" value="YVTN repeat-like/Quinoprotein amine dehydrogenase"/>
    <property type="match status" value="1"/>
</dbReference>
<dbReference type="SMART" id="SM00320">
    <property type="entry name" value="WD40"/>
    <property type="match status" value="3"/>
</dbReference>
<dbReference type="SUPFAM" id="SSF117289">
    <property type="entry name" value="Nucleoporin domain"/>
    <property type="match status" value="1"/>
</dbReference>
<dbReference type="InterPro" id="IPR039462">
    <property type="entry name" value="Nup159/Nup146_N"/>
</dbReference>
<dbReference type="InterPro" id="IPR001680">
    <property type="entry name" value="WD40_rpt"/>
</dbReference>
<dbReference type="GeneID" id="18930257"/>
<proteinExistence type="predicted"/>